<comment type="caution">
    <text evidence="12">The sequence shown here is derived from an EMBL/GenBank/DDBJ whole genome shotgun (WGS) entry which is preliminary data.</text>
</comment>
<dbReference type="STRING" id="5353.A0A1Q3E6P5"/>
<dbReference type="PROSITE" id="PS00086">
    <property type="entry name" value="CYTOCHROME_P450"/>
    <property type="match status" value="1"/>
</dbReference>
<keyword evidence="5 9" id="KW-0479">Metal-binding</keyword>
<keyword evidence="4 9" id="KW-0349">Heme</keyword>
<dbReference type="SUPFAM" id="SSF48264">
    <property type="entry name" value="Cytochrome P450"/>
    <property type="match status" value="1"/>
</dbReference>
<dbReference type="Gene3D" id="1.10.630.10">
    <property type="entry name" value="Cytochrome P450"/>
    <property type="match status" value="1"/>
</dbReference>
<dbReference type="GO" id="GO:0005506">
    <property type="term" value="F:iron ion binding"/>
    <property type="evidence" value="ECO:0007669"/>
    <property type="project" value="InterPro"/>
</dbReference>
<evidence type="ECO:0000256" key="3">
    <source>
        <dbReference type="ARBA" id="ARBA00010617"/>
    </source>
</evidence>
<organism evidence="12 13">
    <name type="scientific">Lentinula edodes</name>
    <name type="common">Shiitake mushroom</name>
    <name type="synonym">Lentinus edodes</name>
    <dbReference type="NCBI Taxonomy" id="5353"/>
    <lineage>
        <taxon>Eukaryota</taxon>
        <taxon>Fungi</taxon>
        <taxon>Dikarya</taxon>
        <taxon>Basidiomycota</taxon>
        <taxon>Agaricomycotina</taxon>
        <taxon>Agaricomycetes</taxon>
        <taxon>Agaricomycetidae</taxon>
        <taxon>Agaricales</taxon>
        <taxon>Marasmiineae</taxon>
        <taxon>Omphalotaceae</taxon>
        <taxon>Lentinula</taxon>
    </lineage>
</organism>
<dbReference type="GO" id="GO:0016705">
    <property type="term" value="F:oxidoreductase activity, acting on paired donors, with incorporation or reduction of molecular oxygen"/>
    <property type="evidence" value="ECO:0007669"/>
    <property type="project" value="InterPro"/>
</dbReference>
<evidence type="ECO:0000256" key="8">
    <source>
        <dbReference type="ARBA" id="ARBA00023033"/>
    </source>
</evidence>
<evidence type="ECO:0000256" key="2">
    <source>
        <dbReference type="ARBA" id="ARBA00005179"/>
    </source>
</evidence>
<keyword evidence="7 9" id="KW-0408">Iron</keyword>
<dbReference type="PANTHER" id="PTHR46300:SF7">
    <property type="entry name" value="P450, PUTATIVE (EUROFUNG)-RELATED"/>
    <property type="match status" value="1"/>
</dbReference>
<dbReference type="Pfam" id="PF00067">
    <property type="entry name" value="p450"/>
    <property type="match status" value="1"/>
</dbReference>
<feature type="chain" id="PRO_5010297431" evidence="11">
    <location>
        <begin position="22"/>
        <end position="495"/>
    </location>
</feature>
<dbReference type="GO" id="GO:0004497">
    <property type="term" value="F:monooxygenase activity"/>
    <property type="evidence" value="ECO:0007669"/>
    <property type="project" value="UniProtKB-KW"/>
</dbReference>
<protein>
    <submittedName>
        <fullName evidence="12">Cytochrome P450</fullName>
    </submittedName>
</protein>
<feature type="signal peptide" evidence="11">
    <location>
        <begin position="1"/>
        <end position="21"/>
    </location>
</feature>
<dbReference type="PRINTS" id="PR00385">
    <property type="entry name" value="P450"/>
</dbReference>
<dbReference type="GO" id="GO:0020037">
    <property type="term" value="F:heme binding"/>
    <property type="evidence" value="ECO:0007669"/>
    <property type="project" value="InterPro"/>
</dbReference>
<name>A0A1Q3E6P5_LENED</name>
<reference evidence="12 13" key="2">
    <citation type="submission" date="2017-02" db="EMBL/GenBank/DDBJ databases">
        <title>A genome survey and senescence transcriptome analysis in Lentinula edodes.</title>
        <authorList>
            <person name="Sakamoto Y."/>
            <person name="Nakade K."/>
            <person name="Sato S."/>
            <person name="Yoshida Y."/>
            <person name="Miyazaki K."/>
            <person name="Natsume S."/>
            <person name="Konno N."/>
        </authorList>
    </citation>
    <scope>NUCLEOTIDE SEQUENCE [LARGE SCALE GENOMIC DNA]</scope>
    <source>
        <strain evidence="12 13">NBRC 111202</strain>
    </source>
</reference>
<dbReference type="InterPro" id="IPR050364">
    <property type="entry name" value="Cytochrome_P450_fung"/>
</dbReference>
<keyword evidence="13" id="KW-1185">Reference proteome</keyword>
<evidence type="ECO:0000313" key="12">
    <source>
        <dbReference type="EMBL" id="GAW02774.1"/>
    </source>
</evidence>
<evidence type="ECO:0000256" key="7">
    <source>
        <dbReference type="ARBA" id="ARBA00023004"/>
    </source>
</evidence>
<evidence type="ECO:0000256" key="10">
    <source>
        <dbReference type="RuleBase" id="RU000461"/>
    </source>
</evidence>
<accession>A0A1Q3E6P5</accession>
<dbReference type="CDD" id="cd11065">
    <property type="entry name" value="CYP64-like"/>
    <property type="match status" value="1"/>
</dbReference>
<comment type="similarity">
    <text evidence="3 10">Belongs to the cytochrome P450 family.</text>
</comment>
<dbReference type="AlphaFoldDB" id="A0A1Q3E6P5"/>
<evidence type="ECO:0000256" key="1">
    <source>
        <dbReference type="ARBA" id="ARBA00001971"/>
    </source>
</evidence>
<keyword evidence="8 10" id="KW-0503">Monooxygenase</keyword>
<evidence type="ECO:0000313" key="13">
    <source>
        <dbReference type="Proteomes" id="UP000188533"/>
    </source>
</evidence>
<dbReference type="InterPro" id="IPR036396">
    <property type="entry name" value="Cyt_P450_sf"/>
</dbReference>
<dbReference type="PANTHER" id="PTHR46300">
    <property type="entry name" value="P450, PUTATIVE (EUROFUNG)-RELATED-RELATED"/>
    <property type="match status" value="1"/>
</dbReference>
<dbReference type="PRINTS" id="PR00463">
    <property type="entry name" value="EP450I"/>
</dbReference>
<dbReference type="InterPro" id="IPR002401">
    <property type="entry name" value="Cyt_P450_E_grp-I"/>
</dbReference>
<evidence type="ECO:0000256" key="6">
    <source>
        <dbReference type="ARBA" id="ARBA00023002"/>
    </source>
</evidence>
<evidence type="ECO:0000256" key="11">
    <source>
        <dbReference type="SAM" id="SignalP"/>
    </source>
</evidence>
<dbReference type="EMBL" id="BDGU01000112">
    <property type="protein sequence ID" value="GAW02774.1"/>
    <property type="molecule type" value="Genomic_DNA"/>
</dbReference>
<evidence type="ECO:0000256" key="9">
    <source>
        <dbReference type="PIRSR" id="PIRSR602401-1"/>
    </source>
</evidence>
<feature type="binding site" description="axial binding residue" evidence="9">
    <location>
        <position position="421"/>
    </location>
    <ligand>
        <name>heme</name>
        <dbReference type="ChEBI" id="CHEBI:30413"/>
    </ligand>
    <ligandPart>
        <name>Fe</name>
        <dbReference type="ChEBI" id="CHEBI:18248"/>
    </ligandPart>
</feature>
<sequence>MAFAIVALLVLSLLIYYYSQSKSSCRCPLPPGPEKLPIVENLFHIPNGGFIWLEYAQMCRKYESDIIHLGALGNSIIVLNSNKAVNDLLDIKSSIYSSRPQTVMLGELMGWGSSTVLRPNDDLWKGQRKIMNQAMPPNDTQRFHPKLLNLTHDLLRALPHSDDVVKTLRTWAATFIIDVTYGLDVEVAETYLPTAIAVIESMSIAAMPGAFYVDQLPILKYIPVWFPGASFKRKAREWSKMRIKMTELTFNSVKQKLATGTATPSLTSVALGKMDHKLDLAKQEELIKTASVTAYAAGSDTTVSALGAFILAMLMSPEIQATAHLEIEQALGPVVRETMRHNPVAPLAVPHELTQDDIYKGYFLPKGSLIMANVWSILHDEEDYPEPDLFNPSRFLDADGKIDPEVKDPTIPAFGFGRRVCPGKHMALASLWIVVASILACYSIEPELDENGNLIKPKAKWYSGPTLFNHPLPFKCRFVPRSKDVEVSLALHLSA</sequence>
<reference evidence="12 13" key="1">
    <citation type="submission" date="2016-08" db="EMBL/GenBank/DDBJ databases">
        <authorList>
            <consortium name="Lentinula edodes genome sequencing consortium"/>
            <person name="Sakamoto Y."/>
            <person name="Nakade K."/>
            <person name="Sato S."/>
            <person name="Yoshida Y."/>
            <person name="Miyazaki K."/>
            <person name="Natsume S."/>
            <person name="Konno N."/>
        </authorList>
    </citation>
    <scope>NUCLEOTIDE SEQUENCE [LARGE SCALE GENOMIC DNA]</scope>
    <source>
        <strain evidence="12 13">NBRC 111202</strain>
    </source>
</reference>
<evidence type="ECO:0000256" key="4">
    <source>
        <dbReference type="ARBA" id="ARBA00022617"/>
    </source>
</evidence>
<comment type="pathway">
    <text evidence="2">Secondary metabolite biosynthesis.</text>
</comment>
<comment type="cofactor">
    <cofactor evidence="1 9">
        <name>heme</name>
        <dbReference type="ChEBI" id="CHEBI:30413"/>
    </cofactor>
</comment>
<evidence type="ECO:0000256" key="5">
    <source>
        <dbReference type="ARBA" id="ARBA00022723"/>
    </source>
</evidence>
<gene>
    <name evidence="12" type="ORF">LENED_004442</name>
</gene>
<dbReference type="InterPro" id="IPR017972">
    <property type="entry name" value="Cyt_P450_CS"/>
</dbReference>
<keyword evidence="6 10" id="KW-0560">Oxidoreductase</keyword>
<dbReference type="InterPro" id="IPR001128">
    <property type="entry name" value="Cyt_P450"/>
</dbReference>
<proteinExistence type="inferred from homology"/>
<dbReference type="Proteomes" id="UP000188533">
    <property type="component" value="Unassembled WGS sequence"/>
</dbReference>
<keyword evidence="11" id="KW-0732">Signal</keyword>